<dbReference type="EMBL" id="WTYJ01000002">
    <property type="protein sequence ID" value="MXO99844.1"/>
    <property type="molecule type" value="Genomic_DNA"/>
</dbReference>
<comment type="caution">
    <text evidence="2">The sequence shown here is derived from an EMBL/GenBank/DDBJ whole genome shotgun (WGS) entry which is preliminary data.</text>
</comment>
<protein>
    <submittedName>
        <fullName evidence="2">Uncharacterized protein</fullName>
    </submittedName>
</protein>
<dbReference type="Proteomes" id="UP000469430">
    <property type="component" value="Unassembled WGS sequence"/>
</dbReference>
<dbReference type="Gene3D" id="3.80.10.10">
    <property type="entry name" value="Ribonuclease Inhibitor"/>
    <property type="match status" value="1"/>
</dbReference>
<sequence>MSNAPDTNPPAGSLTDAGRYPIDLTGPASHTLVRETGVGGLSIGPPSLGKRADLHVAPDAPIHWNVFDTFATPAGSPWPRGLRYAGEDAGFLDWARDRPIETMRWTAALPHNRTVDASESQIQVLEIVLEDGGARLHLVLPVKGRNPHHHLMLTGDLARFSAEGDLPAQLTLAPKTSRRRTAPACILPNMGVLTAMENLSLRNDPLAQPISLKSLAQFPNLKSLSLEGNFTDLPQLAEMQLLENLELRFIPDLAAMPELDTWPLLDRFIAFNVDEAVGKNLRKAVKARAAVRPWAGYTGVSQLRKPEWWDKEYGRPFSGWNRASAKIANQAYDAALDALAQGQSRADAEAAIKEFSRRFNGMKQIETTEREDIGDAVWQLSQTADAARLGVSEDMAQEWFDAVRDY</sequence>
<evidence type="ECO:0000313" key="2">
    <source>
        <dbReference type="EMBL" id="MXO99844.1"/>
    </source>
</evidence>
<dbReference type="AlphaFoldDB" id="A0A6I4TV53"/>
<evidence type="ECO:0000313" key="3">
    <source>
        <dbReference type="Proteomes" id="UP000469430"/>
    </source>
</evidence>
<dbReference type="InterPro" id="IPR032675">
    <property type="entry name" value="LRR_dom_sf"/>
</dbReference>
<proteinExistence type="predicted"/>
<gene>
    <name evidence="2" type="ORF">GRI97_12695</name>
</gene>
<reference evidence="2 3" key="1">
    <citation type="submission" date="2019-12" db="EMBL/GenBank/DDBJ databases">
        <title>Genomic-based taxomic classification of the family Erythrobacteraceae.</title>
        <authorList>
            <person name="Xu L."/>
        </authorList>
    </citation>
    <scope>NUCLEOTIDE SEQUENCE [LARGE SCALE GENOMIC DNA]</scope>
    <source>
        <strain evidence="2 3">S36</strain>
    </source>
</reference>
<dbReference type="RefSeq" id="WP_161391536.1">
    <property type="nucleotide sequence ID" value="NZ_JBHSCP010000001.1"/>
</dbReference>
<evidence type="ECO:0000256" key="1">
    <source>
        <dbReference type="SAM" id="MobiDB-lite"/>
    </source>
</evidence>
<dbReference type="OrthoDB" id="2517291at2"/>
<accession>A0A6I4TV53</accession>
<feature type="region of interest" description="Disordered" evidence="1">
    <location>
        <begin position="1"/>
        <end position="21"/>
    </location>
</feature>
<organism evidence="2 3">
    <name type="scientific">Croceibacterium xixiisoli</name>
    <dbReference type="NCBI Taxonomy" id="1476466"/>
    <lineage>
        <taxon>Bacteria</taxon>
        <taxon>Pseudomonadati</taxon>
        <taxon>Pseudomonadota</taxon>
        <taxon>Alphaproteobacteria</taxon>
        <taxon>Sphingomonadales</taxon>
        <taxon>Erythrobacteraceae</taxon>
        <taxon>Croceibacterium</taxon>
    </lineage>
</organism>
<keyword evidence="3" id="KW-1185">Reference proteome</keyword>
<name>A0A6I4TV53_9SPHN</name>